<dbReference type="InterPro" id="IPR050551">
    <property type="entry name" value="Fructan_Metab_Enzymes"/>
</dbReference>
<evidence type="ECO:0000259" key="7">
    <source>
        <dbReference type="Pfam" id="PF00251"/>
    </source>
</evidence>
<gene>
    <name evidence="9" type="ORF">DCAR_006813</name>
</gene>
<dbReference type="Gene3D" id="2.60.120.560">
    <property type="entry name" value="Exo-inulinase, domain 1"/>
    <property type="match status" value="2"/>
</dbReference>
<dbReference type="STRING" id="79200.A0A166E1U7"/>
<feature type="domain" description="Glycosyl hydrolase family 32 C-terminal" evidence="8">
    <location>
        <begin position="843"/>
        <end position="1034"/>
    </location>
</feature>
<evidence type="ECO:0000259" key="8">
    <source>
        <dbReference type="Pfam" id="PF08244"/>
    </source>
</evidence>
<dbReference type="Gene3D" id="2.115.10.20">
    <property type="entry name" value="Glycosyl hydrolase domain, family 43"/>
    <property type="match status" value="2"/>
</dbReference>
<dbReference type="InterPro" id="IPR013148">
    <property type="entry name" value="Glyco_hydro_32_N"/>
</dbReference>
<organism evidence="9">
    <name type="scientific">Daucus carota subsp. sativus</name>
    <name type="common">Carrot</name>
    <dbReference type="NCBI Taxonomy" id="79200"/>
    <lineage>
        <taxon>Eukaryota</taxon>
        <taxon>Viridiplantae</taxon>
        <taxon>Streptophyta</taxon>
        <taxon>Embryophyta</taxon>
        <taxon>Tracheophyta</taxon>
        <taxon>Spermatophyta</taxon>
        <taxon>Magnoliopsida</taxon>
        <taxon>eudicotyledons</taxon>
        <taxon>Gunneridae</taxon>
        <taxon>Pentapetalae</taxon>
        <taxon>asterids</taxon>
        <taxon>campanulids</taxon>
        <taxon>Apiales</taxon>
        <taxon>Apiaceae</taxon>
        <taxon>Apioideae</taxon>
        <taxon>Scandiceae</taxon>
        <taxon>Daucinae</taxon>
        <taxon>Daucus</taxon>
        <taxon>Daucus sect. Daucus</taxon>
    </lineage>
</organism>
<evidence type="ECO:0000313" key="9">
    <source>
        <dbReference type="EMBL" id="KZN05976.1"/>
    </source>
</evidence>
<keyword evidence="6" id="KW-1133">Transmembrane helix</keyword>
<accession>A0A166E1U7</accession>
<dbReference type="CDD" id="cd18624">
    <property type="entry name" value="GH32_Fruct1-like"/>
    <property type="match status" value="2"/>
</dbReference>
<evidence type="ECO:0000256" key="6">
    <source>
        <dbReference type="SAM" id="Phobius"/>
    </source>
</evidence>
<evidence type="ECO:0008006" key="10">
    <source>
        <dbReference type="Google" id="ProtNLM"/>
    </source>
</evidence>
<sequence length="1041" mass="116346">MEDRITISHHPYTPLPDGDNAPSSGVSPATQNGRRRSLKFVLVLSGVLAVGLIMGAMFSFSTNDGGAVKMSPLFYKGWYHLFYQYNRDGAIWGKKIVWGHAVSRDLIHWNHLPVAMVTDQWYDVNGVWTGSATILPDGQIVMLYTGSTNESVQVQNLAYPADPSDPLLIEWIKYPNNPVLVPPPGIDFKDFRDPTTAWLTPEGMWRFVIGSKLNKTGISLVYDTVDFKNFTLLDGLLHAVHGTGMWECVDFYPISKVGENGLDTSINGLGVKHVMKASLDDDRNDYYALGTYDPVSTTWVPDNPKMDVGIGLRYDYGIYYASKTFYDSNKKRRVLWSWIKETDSELSDIKKGWASVQGIPRTILFDHKTGSNLLQWPVEEVNKLRSNKTVFENLEVNGGAVVPLEIGLGSQLDITAEFEVDKKSLESVQESNEVYDCKNSMGAAGRGALGPFGLLILADEQLLEQTPIYFYIVKGSGGDLKTFFCADHSRSSEATDVDKEIYGSIVPVLRGEKLTVRILKSLMHWDVFFFDPDGPLFYKGWYHLFYQYNPDGAEWGPKIVWGHAASKDLIHWEYLPVAMTTDQWYDTNGVWTGSATILPDGRIMMLYTGSTNESVQVQNLAYPADPSDPLLIKWVKYPNNPIIVPPPGIGPKDFRDPTTAWLTPEGKWRFIIGSKQNTTGISLVFDTEDFKNITLVDGFLHEVKGTGMWECVDLYPVSKPGEDRVKTSVDELEVKYVMKASLDDDRNDYYAIGTYDPVNGTWVPDDPALDVGIGLRYDYGIYYASKTFNDTNKNRRVLWSWIKETDSNNTDIQKDWASVQGIPRTVMLDNTTGNNLLQWPVAEVDTLRSNHSVFQNLEINSGAVVPLEIGLTSQLDIVAEFEVDKESLERAQKTDEVYACNNSTGAAGRGALGPFGLLVLAYQDLSEQTPIYFYIVKGSDGNLKTFFCADHSRSSEADDVDKEIYGSTVPVLEGEKVTVRILVDHSIVESFSQGGRTCITSRVYPTKAFSDDAKIFLFNNATEANITASVNIWQMNSTSTN</sequence>
<evidence type="ECO:0000256" key="2">
    <source>
        <dbReference type="ARBA" id="ARBA00022801"/>
    </source>
</evidence>
<comment type="similarity">
    <text evidence="1">Belongs to the glycosyl hydrolase 32 family.</text>
</comment>
<dbReference type="Pfam" id="PF08244">
    <property type="entry name" value="Glyco_hydro_32C"/>
    <property type="match status" value="1"/>
</dbReference>
<dbReference type="SUPFAM" id="SSF49899">
    <property type="entry name" value="Concanavalin A-like lectins/glucanases"/>
    <property type="match status" value="2"/>
</dbReference>
<keyword evidence="6" id="KW-0812">Transmembrane</keyword>
<dbReference type="InterPro" id="IPR001362">
    <property type="entry name" value="Glyco_hydro_32"/>
</dbReference>
<feature type="compositionally biased region" description="Polar residues" evidence="5">
    <location>
        <begin position="21"/>
        <end position="31"/>
    </location>
</feature>
<dbReference type="FunFam" id="2.115.10.20:FF:000001">
    <property type="entry name" value="Beta-fructofuranosidase, insoluble isoenzyme CWINV1"/>
    <property type="match status" value="2"/>
</dbReference>
<dbReference type="PANTHER" id="PTHR31953">
    <property type="entry name" value="BETA-FRUCTOFURANOSIDASE, INSOLUBLE ISOENZYME CWINV1-RELATED"/>
    <property type="match status" value="1"/>
</dbReference>
<evidence type="ECO:0000256" key="1">
    <source>
        <dbReference type="ARBA" id="ARBA00009902"/>
    </source>
</evidence>
<dbReference type="FunFam" id="2.60.120.560:FF:000002">
    <property type="entry name" value="Beta-fructofuranosidase, insoluble isoenzyme CWINV1"/>
    <property type="match status" value="1"/>
</dbReference>
<dbReference type="AlphaFoldDB" id="A0A166E1U7"/>
<dbReference type="InterPro" id="IPR013320">
    <property type="entry name" value="ConA-like_dom_sf"/>
</dbReference>
<dbReference type="SMART" id="SM00640">
    <property type="entry name" value="Glyco_32"/>
    <property type="match status" value="2"/>
</dbReference>
<feature type="domain" description="Glycosyl hydrolase family 32 N-terminal" evidence="7">
    <location>
        <begin position="72"/>
        <end position="377"/>
    </location>
</feature>
<feature type="transmembrane region" description="Helical" evidence="6">
    <location>
        <begin position="40"/>
        <end position="60"/>
    </location>
</feature>
<protein>
    <recommendedName>
        <fullName evidence="10">Beta-fructofuranosidase</fullName>
    </recommendedName>
</protein>
<comment type="caution">
    <text evidence="9">The sequence shown here is derived from an EMBL/GenBank/DDBJ whole genome shotgun (WGS) entry which is preliminary data.</text>
</comment>
<dbReference type="SUPFAM" id="SSF75005">
    <property type="entry name" value="Arabinanase/levansucrase/invertase"/>
    <property type="match status" value="2"/>
</dbReference>
<feature type="domain" description="Glycosyl hydrolase family 32 N-terminal" evidence="7">
    <location>
        <begin position="531"/>
        <end position="840"/>
    </location>
</feature>
<keyword evidence="6" id="KW-0472">Membrane</keyword>
<dbReference type="OMA" id="WEFLDLA"/>
<dbReference type="EMBL" id="LNRQ01000002">
    <property type="protein sequence ID" value="KZN05976.1"/>
    <property type="molecule type" value="Genomic_DNA"/>
</dbReference>
<dbReference type="Pfam" id="PF00251">
    <property type="entry name" value="Glyco_hydro_32N"/>
    <property type="match status" value="2"/>
</dbReference>
<dbReference type="InterPro" id="IPR013189">
    <property type="entry name" value="Glyco_hydro_32_C"/>
</dbReference>
<reference evidence="9" key="1">
    <citation type="journal article" date="2016" name="Nat. Genet.">
        <title>A high-quality carrot genome assembly provides new insights into carotenoid accumulation and asterid genome evolution.</title>
        <authorList>
            <person name="Iorizzo M."/>
            <person name="Ellison S."/>
            <person name="Senalik D."/>
            <person name="Zeng P."/>
            <person name="Satapoomin P."/>
            <person name="Huang J."/>
            <person name="Bowman M."/>
            <person name="Iovene M."/>
            <person name="Sanseverino W."/>
            <person name="Cavagnaro P."/>
            <person name="Yildiz M."/>
            <person name="Macko-Podgorni A."/>
            <person name="Moranska E."/>
            <person name="Grzebelus E."/>
            <person name="Grzebelus D."/>
            <person name="Ashrafi H."/>
            <person name="Zheng Z."/>
            <person name="Cheng S."/>
            <person name="Spooner D."/>
            <person name="Van Deynze A."/>
            <person name="Simon P."/>
        </authorList>
    </citation>
    <scope>NUCLEOTIDE SEQUENCE [LARGE SCALE GENOMIC DNA]</scope>
    <source>
        <tissue evidence="9">Leaf</tissue>
    </source>
</reference>
<evidence type="ECO:0000256" key="3">
    <source>
        <dbReference type="ARBA" id="ARBA00023145"/>
    </source>
</evidence>
<evidence type="ECO:0000256" key="5">
    <source>
        <dbReference type="SAM" id="MobiDB-lite"/>
    </source>
</evidence>
<dbReference type="GO" id="GO:0004553">
    <property type="term" value="F:hydrolase activity, hydrolyzing O-glycosyl compounds"/>
    <property type="evidence" value="ECO:0007669"/>
    <property type="project" value="InterPro"/>
</dbReference>
<dbReference type="InterPro" id="IPR023296">
    <property type="entry name" value="Glyco_hydro_beta-prop_sf"/>
</dbReference>
<name>A0A166E1U7_DAUCS</name>
<evidence type="ECO:0000256" key="4">
    <source>
        <dbReference type="ARBA" id="ARBA00023295"/>
    </source>
</evidence>
<proteinExistence type="inferred from homology"/>
<dbReference type="GO" id="GO:0005975">
    <property type="term" value="P:carbohydrate metabolic process"/>
    <property type="evidence" value="ECO:0007669"/>
    <property type="project" value="InterPro"/>
</dbReference>
<keyword evidence="4" id="KW-0326">Glycosidase</keyword>
<dbReference type="Gramene" id="KZN05976">
    <property type="protein sequence ID" value="KZN05976"/>
    <property type="gene ID" value="DCAR_006813"/>
</dbReference>
<keyword evidence="2" id="KW-0378">Hydrolase</keyword>
<feature type="region of interest" description="Disordered" evidence="5">
    <location>
        <begin position="11"/>
        <end position="31"/>
    </location>
</feature>
<keyword evidence="3" id="KW-0865">Zymogen</keyword>